<dbReference type="InterPro" id="IPR013325">
    <property type="entry name" value="RNA_pol_sigma_r2"/>
</dbReference>
<dbReference type="InterPro" id="IPR039425">
    <property type="entry name" value="RNA_pol_sigma-70-like"/>
</dbReference>
<dbReference type="InterPro" id="IPR014284">
    <property type="entry name" value="RNA_pol_sigma-70_dom"/>
</dbReference>
<dbReference type="SUPFAM" id="SSF88659">
    <property type="entry name" value="Sigma3 and sigma4 domains of RNA polymerase sigma factors"/>
    <property type="match status" value="1"/>
</dbReference>
<feature type="domain" description="RNA polymerase sigma-70 region 2" evidence="5">
    <location>
        <begin position="35"/>
        <end position="100"/>
    </location>
</feature>
<evidence type="ECO:0000259" key="5">
    <source>
        <dbReference type="Pfam" id="PF04542"/>
    </source>
</evidence>
<feature type="domain" description="RNA polymerase sigma factor 70 region 4 type 2" evidence="6">
    <location>
        <begin position="132"/>
        <end position="181"/>
    </location>
</feature>
<dbReference type="CDD" id="cd06171">
    <property type="entry name" value="Sigma70_r4"/>
    <property type="match status" value="1"/>
</dbReference>
<dbReference type="InterPro" id="IPR014327">
    <property type="entry name" value="RNA_pol_sigma70_bacteroid"/>
</dbReference>
<dbReference type="Gene3D" id="1.10.10.10">
    <property type="entry name" value="Winged helix-like DNA-binding domain superfamily/Winged helix DNA-binding domain"/>
    <property type="match status" value="1"/>
</dbReference>
<dbReference type="Proteomes" id="UP000240572">
    <property type="component" value="Unassembled WGS sequence"/>
</dbReference>
<dbReference type="Pfam" id="PF08281">
    <property type="entry name" value="Sigma70_r4_2"/>
    <property type="match status" value="1"/>
</dbReference>
<dbReference type="PANTHER" id="PTHR43133">
    <property type="entry name" value="RNA POLYMERASE ECF-TYPE SIGMA FACTO"/>
    <property type="match status" value="1"/>
</dbReference>
<dbReference type="GO" id="GO:0003677">
    <property type="term" value="F:DNA binding"/>
    <property type="evidence" value="ECO:0007669"/>
    <property type="project" value="InterPro"/>
</dbReference>
<dbReference type="GO" id="GO:0006352">
    <property type="term" value="P:DNA-templated transcription initiation"/>
    <property type="evidence" value="ECO:0007669"/>
    <property type="project" value="InterPro"/>
</dbReference>
<dbReference type="NCBIfam" id="TIGR02937">
    <property type="entry name" value="sigma70-ECF"/>
    <property type="match status" value="1"/>
</dbReference>
<dbReference type="EMBL" id="PYGD01000001">
    <property type="protein sequence ID" value="PSK94554.1"/>
    <property type="molecule type" value="Genomic_DNA"/>
</dbReference>
<dbReference type="AlphaFoldDB" id="A0A2P8DBG7"/>
<dbReference type="InterPro" id="IPR013324">
    <property type="entry name" value="RNA_pol_sigma_r3/r4-like"/>
</dbReference>
<evidence type="ECO:0000256" key="4">
    <source>
        <dbReference type="ARBA" id="ARBA00023163"/>
    </source>
</evidence>
<name>A0A2P8DBG7_9BACT</name>
<evidence type="ECO:0000256" key="3">
    <source>
        <dbReference type="ARBA" id="ARBA00023082"/>
    </source>
</evidence>
<keyword evidence="2" id="KW-0805">Transcription regulation</keyword>
<reference evidence="7 8" key="1">
    <citation type="submission" date="2018-03" db="EMBL/GenBank/DDBJ databases">
        <title>Genomic Encyclopedia of Type Strains, Phase III (KMG-III): the genomes of soil and plant-associated and newly described type strains.</title>
        <authorList>
            <person name="Whitman W."/>
        </authorList>
    </citation>
    <scope>NUCLEOTIDE SEQUENCE [LARGE SCALE GENOMIC DNA]</scope>
    <source>
        <strain evidence="7 8">CGMCC 1.12700</strain>
    </source>
</reference>
<dbReference type="GO" id="GO:0016987">
    <property type="term" value="F:sigma factor activity"/>
    <property type="evidence" value="ECO:0007669"/>
    <property type="project" value="UniProtKB-KW"/>
</dbReference>
<dbReference type="Pfam" id="PF04542">
    <property type="entry name" value="Sigma70_r2"/>
    <property type="match status" value="1"/>
</dbReference>
<dbReference type="SUPFAM" id="SSF88946">
    <property type="entry name" value="Sigma2 domain of RNA polymerase sigma factors"/>
    <property type="match status" value="1"/>
</dbReference>
<dbReference type="InterPro" id="IPR013249">
    <property type="entry name" value="RNA_pol_sigma70_r4_t2"/>
</dbReference>
<accession>A0A2P8DBG7</accession>
<evidence type="ECO:0000256" key="1">
    <source>
        <dbReference type="ARBA" id="ARBA00010641"/>
    </source>
</evidence>
<protein>
    <submittedName>
        <fullName evidence="7">RNA polymerase sigma-70 factor (ECF subfamily)</fullName>
    </submittedName>
</protein>
<dbReference type="Gene3D" id="1.10.1740.10">
    <property type="match status" value="1"/>
</dbReference>
<organism evidence="7 8">
    <name type="scientific">Taibaiella chishuiensis</name>
    <dbReference type="NCBI Taxonomy" id="1434707"/>
    <lineage>
        <taxon>Bacteria</taxon>
        <taxon>Pseudomonadati</taxon>
        <taxon>Bacteroidota</taxon>
        <taxon>Chitinophagia</taxon>
        <taxon>Chitinophagales</taxon>
        <taxon>Chitinophagaceae</taxon>
        <taxon>Taibaiella</taxon>
    </lineage>
</organism>
<dbReference type="InterPro" id="IPR036388">
    <property type="entry name" value="WH-like_DNA-bd_sf"/>
</dbReference>
<evidence type="ECO:0000313" key="8">
    <source>
        <dbReference type="Proteomes" id="UP000240572"/>
    </source>
</evidence>
<sequence>MQTLEQASTFDGQSHLLHMEINTTGITTTEFERIFKAHFKPLHAYACTILREEAIAEEMVQQVFYKLWEKREQVIINQSASAYLYRSVYNECLNYLKHQKVKQAHQQHTRHTTEEASEHASKKIIAKELEAKIADALTQLPEQCRTIFQMSRFEELKYREIAQRLNLSVKTIENQMGKALKIMRMQLAEYLPLVLVGLLHLLHS</sequence>
<comment type="similarity">
    <text evidence="1">Belongs to the sigma-70 factor family. ECF subfamily.</text>
</comment>
<keyword evidence="3" id="KW-0731">Sigma factor</keyword>
<comment type="caution">
    <text evidence="7">The sequence shown here is derived from an EMBL/GenBank/DDBJ whole genome shotgun (WGS) entry which is preliminary data.</text>
</comment>
<dbReference type="PANTHER" id="PTHR43133:SF46">
    <property type="entry name" value="RNA POLYMERASE SIGMA-70 FACTOR ECF SUBFAMILY"/>
    <property type="match status" value="1"/>
</dbReference>
<evidence type="ECO:0000256" key="2">
    <source>
        <dbReference type="ARBA" id="ARBA00023015"/>
    </source>
</evidence>
<proteinExistence type="inferred from homology"/>
<gene>
    <name evidence="7" type="ORF">B0I18_101710</name>
</gene>
<evidence type="ECO:0000259" key="6">
    <source>
        <dbReference type="Pfam" id="PF08281"/>
    </source>
</evidence>
<dbReference type="InterPro" id="IPR007627">
    <property type="entry name" value="RNA_pol_sigma70_r2"/>
</dbReference>
<keyword evidence="8" id="KW-1185">Reference proteome</keyword>
<evidence type="ECO:0000313" key="7">
    <source>
        <dbReference type="EMBL" id="PSK94554.1"/>
    </source>
</evidence>
<dbReference type="NCBIfam" id="TIGR02985">
    <property type="entry name" value="Sig70_bacteroi1"/>
    <property type="match status" value="1"/>
</dbReference>
<keyword evidence="4" id="KW-0804">Transcription</keyword>